<organism evidence="1 2">
    <name type="scientific">Plantactinospora endophytica</name>
    <dbReference type="NCBI Taxonomy" id="673535"/>
    <lineage>
        <taxon>Bacteria</taxon>
        <taxon>Bacillati</taxon>
        <taxon>Actinomycetota</taxon>
        <taxon>Actinomycetes</taxon>
        <taxon>Micromonosporales</taxon>
        <taxon>Micromonosporaceae</taxon>
        <taxon>Plantactinospora</taxon>
    </lineage>
</organism>
<comment type="caution">
    <text evidence="1">The sequence shown here is derived from an EMBL/GenBank/DDBJ whole genome shotgun (WGS) entry which is preliminary data.</text>
</comment>
<evidence type="ECO:0000313" key="1">
    <source>
        <dbReference type="EMBL" id="GIG93288.1"/>
    </source>
</evidence>
<evidence type="ECO:0000313" key="2">
    <source>
        <dbReference type="Proteomes" id="UP000646749"/>
    </source>
</evidence>
<proteinExistence type="predicted"/>
<protein>
    <submittedName>
        <fullName evidence="1">Uncharacterized protein</fullName>
    </submittedName>
</protein>
<reference evidence="1 2" key="1">
    <citation type="submission" date="2021-01" db="EMBL/GenBank/DDBJ databases">
        <title>Whole genome shotgun sequence of Plantactinospora endophytica NBRC 110450.</title>
        <authorList>
            <person name="Komaki H."/>
            <person name="Tamura T."/>
        </authorList>
    </citation>
    <scope>NUCLEOTIDE SEQUENCE [LARGE SCALE GENOMIC DNA]</scope>
    <source>
        <strain evidence="1 2">NBRC 110450</strain>
    </source>
</reference>
<accession>A0ABQ4EEY8</accession>
<keyword evidence="2" id="KW-1185">Reference proteome</keyword>
<dbReference type="Proteomes" id="UP000646749">
    <property type="component" value="Unassembled WGS sequence"/>
</dbReference>
<sequence length="66" mass="7278">MVGGRHAKYAPTAMPAVTNIPRTAGIHEFGSLVSWTLMQGFPAGWWIRMWSTAPSAGLSLEDRKYD</sequence>
<gene>
    <name evidence="1" type="ORF">Pen02_82240</name>
</gene>
<dbReference type="EMBL" id="BONW01000057">
    <property type="protein sequence ID" value="GIG93288.1"/>
    <property type="molecule type" value="Genomic_DNA"/>
</dbReference>
<name>A0ABQ4EEY8_9ACTN</name>